<accession>A0A2W5GQD3</accession>
<sequence>MRNHISTIFYFCILLIVGCKEKQKPTNNEEEIIPVKVMNIQSSSAQTAIHASGKFSTDNETILSFKNGGIVRQLYVKEGDYVQQGQLLARVDPTEIKAMTQQADISVEKAERDYQRTKRLYLDSVATLEQMQNAETALKIARQQKVGPQFNQSTTELRATQSGYVLRKFINDGQVVAPGTPIFEINGTASGNWILEVGVSDAQWSQIKVGDDADIQTDAQPNHILKATVSKKTEGLDPNSGTFIIQLKVKDAKDFKLASGLFGKATIYPKVINSIWKIPVAALMDGDNSQGFVFSADDQKTVHKIPVTIQNIVNDSVTISHGLESTRLLITEGNAYLTEGSKIKIIH</sequence>
<dbReference type="Gene3D" id="2.40.30.170">
    <property type="match status" value="1"/>
</dbReference>
<proteinExistence type="inferred from homology"/>
<dbReference type="EMBL" id="QFOI01000264">
    <property type="protein sequence ID" value="PZP45452.1"/>
    <property type="molecule type" value="Genomic_DNA"/>
</dbReference>
<dbReference type="Gene3D" id="2.40.420.20">
    <property type="match status" value="1"/>
</dbReference>
<dbReference type="Proteomes" id="UP000249645">
    <property type="component" value="Unassembled WGS sequence"/>
</dbReference>
<dbReference type="PROSITE" id="PS51257">
    <property type="entry name" value="PROKAR_LIPOPROTEIN"/>
    <property type="match status" value="1"/>
</dbReference>
<evidence type="ECO:0000313" key="4">
    <source>
        <dbReference type="Proteomes" id="UP000249645"/>
    </source>
</evidence>
<dbReference type="AlphaFoldDB" id="A0A2W5GQD3"/>
<protein>
    <submittedName>
        <fullName evidence="3">Efflux RND transporter periplasmic adaptor subunit</fullName>
    </submittedName>
</protein>
<gene>
    <name evidence="3" type="ORF">DI598_13265</name>
</gene>
<comment type="caution">
    <text evidence="3">The sequence shown here is derived from an EMBL/GenBank/DDBJ whole genome shotgun (WGS) entry which is preliminary data.</text>
</comment>
<reference evidence="3 4" key="1">
    <citation type="submission" date="2017-11" db="EMBL/GenBank/DDBJ databases">
        <title>Infants hospitalized years apart are colonized by the same room-sourced microbial strains.</title>
        <authorList>
            <person name="Brooks B."/>
            <person name="Olm M.R."/>
            <person name="Firek B.A."/>
            <person name="Baker R."/>
            <person name="Thomas B.C."/>
            <person name="Morowitz M.J."/>
            <person name="Banfield J.F."/>
        </authorList>
    </citation>
    <scope>NUCLEOTIDE SEQUENCE [LARGE SCALE GENOMIC DNA]</scope>
    <source>
        <strain evidence="3">S2_009_000_R2_76</strain>
    </source>
</reference>
<dbReference type="SUPFAM" id="SSF111369">
    <property type="entry name" value="HlyD-like secretion proteins"/>
    <property type="match status" value="1"/>
</dbReference>
<feature type="domain" description="Multidrug resistance protein MdtA-like barrel-sandwich hybrid" evidence="2">
    <location>
        <begin position="68"/>
        <end position="181"/>
    </location>
</feature>
<dbReference type="Pfam" id="PF25917">
    <property type="entry name" value="BSH_RND"/>
    <property type="match status" value="1"/>
</dbReference>
<evidence type="ECO:0000313" key="3">
    <source>
        <dbReference type="EMBL" id="PZP45452.1"/>
    </source>
</evidence>
<dbReference type="PANTHER" id="PTHR30469">
    <property type="entry name" value="MULTIDRUG RESISTANCE PROTEIN MDTA"/>
    <property type="match status" value="1"/>
</dbReference>
<dbReference type="PANTHER" id="PTHR30469:SF15">
    <property type="entry name" value="HLYD FAMILY OF SECRETION PROTEINS"/>
    <property type="match status" value="1"/>
</dbReference>
<evidence type="ECO:0000259" key="2">
    <source>
        <dbReference type="Pfam" id="PF25917"/>
    </source>
</evidence>
<dbReference type="NCBIfam" id="TIGR01730">
    <property type="entry name" value="RND_mfp"/>
    <property type="match status" value="1"/>
</dbReference>
<comment type="similarity">
    <text evidence="1">Belongs to the membrane fusion protein (MFP) (TC 8.A.1) family.</text>
</comment>
<dbReference type="GO" id="GO:1990281">
    <property type="term" value="C:efflux pump complex"/>
    <property type="evidence" value="ECO:0007669"/>
    <property type="project" value="TreeGrafter"/>
</dbReference>
<organism evidence="3 4">
    <name type="scientific">Pseudopedobacter saltans</name>
    <dbReference type="NCBI Taxonomy" id="151895"/>
    <lineage>
        <taxon>Bacteria</taxon>
        <taxon>Pseudomonadati</taxon>
        <taxon>Bacteroidota</taxon>
        <taxon>Sphingobacteriia</taxon>
        <taxon>Sphingobacteriales</taxon>
        <taxon>Sphingobacteriaceae</taxon>
        <taxon>Pseudopedobacter</taxon>
    </lineage>
</organism>
<dbReference type="InterPro" id="IPR058625">
    <property type="entry name" value="MdtA-like_BSH"/>
</dbReference>
<dbReference type="Gene3D" id="2.40.50.100">
    <property type="match status" value="1"/>
</dbReference>
<name>A0A2W5GQD3_9SPHI</name>
<evidence type="ECO:0000256" key="1">
    <source>
        <dbReference type="ARBA" id="ARBA00009477"/>
    </source>
</evidence>
<dbReference type="InterPro" id="IPR006143">
    <property type="entry name" value="RND_pump_MFP"/>
</dbReference>
<dbReference type="GO" id="GO:0015562">
    <property type="term" value="F:efflux transmembrane transporter activity"/>
    <property type="evidence" value="ECO:0007669"/>
    <property type="project" value="TreeGrafter"/>
</dbReference>